<name>A0A3S1J2K4_9CYAN</name>
<reference evidence="2" key="1">
    <citation type="submission" date="2018-12" db="EMBL/GenBank/DDBJ databases">
        <authorList>
            <person name="Will S."/>
            <person name="Neumann-Schaal M."/>
            <person name="Henke P."/>
        </authorList>
    </citation>
    <scope>NUCLEOTIDE SEQUENCE</scope>
    <source>
        <strain evidence="2">PCC 7102</strain>
    </source>
</reference>
<reference evidence="2" key="2">
    <citation type="journal article" date="2019" name="Genome Biol. Evol.">
        <title>Day and night: Metabolic profiles and evolutionary relationships of six axenic non-marine cyanobacteria.</title>
        <authorList>
            <person name="Will S.E."/>
            <person name="Henke P."/>
            <person name="Boedeker C."/>
            <person name="Huang S."/>
            <person name="Brinkmann H."/>
            <person name="Rohde M."/>
            <person name="Jarek M."/>
            <person name="Friedl T."/>
            <person name="Seufert S."/>
            <person name="Schumacher M."/>
            <person name="Overmann J."/>
            <person name="Neumann-Schaal M."/>
            <person name="Petersen J."/>
        </authorList>
    </citation>
    <scope>NUCLEOTIDE SEQUENCE [LARGE SCALE GENOMIC DNA]</scope>
    <source>
        <strain evidence="2">PCC 7102</strain>
    </source>
</reference>
<evidence type="ECO:0000313" key="3">
    <source>
        <dbReference type="Proteomes" id="UP000271624"/>
    </source>
</evidence>
<proteinExistence type="predicted"/>
<evidence type="ECO:0000313" key="2">
    <source>
        <dbReference type="EMBL" id="RUT06588.1"/>
    </source>
</evidence>
<dbReference type="Gene3D" id="3.90.1570.10">
    <property type="entry name" value="tt1808, chain A"/>
    <property type="match status" value="1"/>
</dbReference>
<dbReference type="CDD" id="cd06260">
    <property type="entry name" value="DUF820-like"/>
    <property type="match status" value="1"/>
</dbReference>
<dbReference type="Proteomes" id="UP000271624">
    <property type="component" value="Unassembled WGS sequence"/>
</dbReference>
<dbReference type="AlphaFoldDB" id="A0A3S1J2K4"/>
<dbReference type="PANTHER" id="PTHR34107">
    <property type="entry name" value="SLL0198 PROTEIN-RELATED"/>
    <property type="match status" value="1"/>
</dbReference>
<dbReference type="EMBL" id="RSCL01000006">
    <property type="protein sequence ID" value="RUT06588.1"/>
    <property type="molecule type" value="Genomic_DNA"/>
</dbReference>
<sequence length="201" mass="23036">MEAPTCNIDAMTAITIDFNSVVKLTDDQFYQLCQDNPDIKFERNQWGKLVIMPPTGGETGKRNAKLTTRFVVWNEQTQLGEVFDSSTCFKLPNGADRSPDVSWIQLERWNGLTDAQREKFPPIAPDFVLELMSPSDSLSETQAKMREYIEAKVRLGWLIDRKNRRVEIYRLGQQVEILDAPTTLSGEDVLPGFILDMQFVW</sequence>
<feature type="domain" description="Putative restriction endonuclease" evidence="1">
    <location>
        <begin position="27"/>
        <end position="198"/>
    </location>
</feature>
<keyword evidence="3" id="KW-1185">Reference proteome</keyword>
<evidence type="ECO:0000259" key="1">
    <source>
        <dbReference type="Pfam" id="PF05685"/>
    </source>
</evidence>
<dbReference type="InterPro" id="IPR011335">
    <property type="entry name" value="Restrct_endonuc-II-like"/>
</dbReference>
<comment type="caution">
    <text evidence="2">The sequence shown here is derived from an EMBL/GenBank/DDBJ whole genome shotgun (WGS) entry which is preliminary data.</text>
</comment>
<accession>A0A3S1J2K4</accession>
<gene>
    <name evidence="2" type="ORF">DSM106972_028450</name>
</gene>
<dbReference type="Pfam" id="PF05685">
    <property type="entry name" value="Uma2"/>
    <property type="match status" value="1"/>
</dbReference>
<protein>
    <recommendedName>
        <fullName evidence="1">Putative restriction endonuclease domain-containing protein</fullName>
    </recommendedName>
</protein>
<dbReference type="SUPFAM" id="SSF52980">
    <property type="entry name" value="Restriction endonuclease-like"/>
    <property type="match status" value="1"/>
</dbReference>
<dbReference type="InterPro" id="IPR012296">
    <property type="entry name" value="Nuclease_put_TT1808"/>
</dbReference>
<organism evidence="2 3">
    <name type="scientific">Dulcicalothrix desertica PCC 7102</name>
    <dbReference type="NCBI Taxonomy" id="232991"/>
    <lineage>
        <taxon>Bacteria</taxon>
        <taxon>Bacillati</taxon>
        <taxon>Cyanobacteriota</taxon>
        <taxon>Cyanophyceae</taxon>
        <taxon>Nostocales</taxon>
        <taxon>Calotrichaceae</taxon>
        <taxon>Dulcicalothrix</taxon>
    </lineage>
</organism>
<dbReference type="PANTHER" id="PTHR34107:SF6">
    <property type="entry name" value="SLR0981 PROTEIN"/>
    <property type="match status" value="1"/>
</dbReference>
<dbReference type="InterPro" id="IPR008538">
    <property type="entry name" value="Uma2"/>
</dbReference>